<dbReference type="Pfam" id="PF25954">
    <property type="entry name" value="Beta-barrel_RND_2"/>
    <property type="match status" value="1"/>
</dbReference>
<keyword evidence="7" id="KW-1185">Reference proteome</keyword>
<dbReference type="AlphaFoldDB" id="A0A5B8KWU5"/>
<evidence type="ECO:0000259" key="5">
    <source>
        <dbReference type="Pfam" id="PF25973"/>
    </source>
</evidence>
<evidence type="ECO:0000313" key="7">
    <source>
        <dbReference type="Proteomes" id="UP000321389"/>
    </source>
</evidence>
<dbReference type="SUPFAM" id="SSF111369">
    <property type="entry name" value="HlyD-like secretion proteins"/>
    <property type="match status" value="1"/>
</dbReference>
<protein>
    <submittedName>
        <fullName evidence="6">Efflux RND transporter periplasmic adaptor subunit</fullName>
    </submittedName>
</protein>
<keyword evidence="2" id="KW-0175">Coiled coil</keyword>
<dbReference type="NCBIfam" id="TIGR01730">
    <property type="entry name" value="RND_mfp"/>
    <property type="match status" value="1"/>
</dbReference>
<evidence type="ECO:0000256" key="2">
    <source>
        <dbReference type="SAM" id="Coils"/>
    </source>
</evidence>
<feature type="domain" description="CusB-like beta-barrel" evidence="4">
    <location>
        <begin position="217"/>
        <end position="286"/>
    </location>
</feature>
<dbReference type="PANTHER" id="PTHR30469">
    <property type="entry name" value="MULTIDRUG RESISTANCE PROTEIN MDTA"/>
    <property type="match status" value="1"/>
</dbReference>
<gene>
    <name evidence="6" type="ORF">FQ775_06530</name>
</gene>
<dbReference type="Proteomes" id="UP000321389">
    <property type="component" value="Chromosome"/>
</dbReference>
<dbReference type="RefSeq" id="WP_146298715.1">
    <property type="nucleotide sequence ID" value="NZ_CP042301.2"/>
</dbReference>
<keyword evidence="3" id="KW-0732">Signal</keyword>
<name>A0A5B8KWU5_9HYPH</name>
<dbReference type="OrthoDB" id="9806939at2"/>
<dbReference type="EMBL" id="CP042301">
    <property type="protein sequence ID" value="QDZ00063.1"/>
    <property type="molecule type" value="Genomic_DNA"/>
</dbReference>
<feature type="chain" id="PRO_5022792581" evidence="3">
    <location>
        <begin position="20"/>
        <end position="379"/>
    </location>
</feature>
<dbReference type="InterPro" id="IPR058792">
    <property type="entry name" value="Beta-barrel_RND_2"/>
</dbReference>
<dbReference type="Gene3D" id="2.40.50.100">
    <property type="match status" value="1"/>
</dbReference>
<dbReference type="KEGG" id="niy:FQ775_06530"/>
<evidence type="ECO:0000313" key="6">
    <source>
        <dbReference type="EMBL" id="QDZ00063.1"/>
    </source>
</evidence>
<dbReference type="Gene3D" id="2.40.30.170">
    <property type="match status" value="1"/>
</dbReference>
<proteinExistence type="inferred from homology"/>
<sequence length="379" mass="40167">MAKFRFHKLVAVMVLAATAAWIVTGEFSSVGSAVAPETASEPDSETVAVETPPRTVAVVNPPRAEHARAIRMSGTTEANARSNLAARISGIAGELPVKQGSQVRKGDLIMRLDAEGKAAAVNMAEAMLAQREAESAAAERLAKSGNMAKLQLDNARTALAAARSQLETARAELEWTEVRAPFDGLVDRVPVEQGSSVMQGAQVATILSLDPILAVGEVSEHDLAELEIGNKAEIRLVNGTRVDGTLRYVSRDASPQTRTFRVEIAIPNPDRRIPAGMTAEITLRADKVDAVFLPRSVVTLSEKGDLGVRIVKPDDTVAFVPIDIIDDTPQGLALGGVPQDARIIVAGQDLVKEGDKVNAVEADQDTINRLVGQMAGPVN</sequence>
<dbReference type="Gene3D" id="1.10.287.470">
    <property type="entry name" value="Helix hairpin bin"/>
    <property type="match status" value="1"/>
</dbReference>
<dbReference type="InterPro" id="IPR006143">
    <property type="entry name" value="RND_pump_MFP"/>
</dbReference>
<organism evidence="6 7">
    <name type="scientific">Nitratireductor mangrovi</name>
    <dbReference type="NCBI Taxonomy" id="2599600"/>
    <lineage>
        <taxon>Bacteria</taxon>
        <taxon>Pseudomonadati</taxon>
        <taxon>Pseudomonadota</taxon>
        <taxon>Alphaproteobacteria</taxon>
        <taxon>Hyphomicrobiales</taxon>
        <taxon>Phyllobacteriaceae</taxon>
        <taxon>Nitratireductor</taxon>
    </lineage>
</organism>
<dbReference type="PANTHER" id="PTHR30469:SF29">
    <property type="entry name" value="BLR2860 PROTEIN"/>
    <property type="match status" value="1"/>
</dbReference>
<dbReference type="Gene3D" id="2.40.420.20">
    <property type="match status" value="1"/>
</dbReference>
<evidence type="ECO:0000259" key="4">
    <source>
        <dbReference type="Pfam" id="PF25954"/>
    </source>
</evidence>
<dbReference type="InterPro" id="IPR058647">
    <property type="entry name" value="BSH_CzcB-like"/>
</dbReference>
<comment type="similarity">
    <text evidence="1">Belongs to the membrane fusion protein (MFP) (TC 8.A.1) family.</text>
</comment>
<dbReference type="GO" id="GO:1990281">
    <property type="term" value="C:efflux pump complex"/>
    <property type="evidence" value="ECO:0007669"/>
    <property type="project" value="TreeGrafter"/>
</dbReference>
<feature type="signal peptide" evidence="3">
    <location>
        <begin position="1"/>
        <end position="19"/>
    </location>
</feature>
<dbReference type="Pfam" id="PF25973">
    <property type="entry name" value="BSH_CzcB"/>
    <property type="match status" value="1"/>
</dbReference>
<evidence type="ECO:0000256" key="3">
    <source>
        <dbReference type="SAM" id="SignalP"/>
    </source>
</evidence>
<feature type="domain" description="CzcB-like barrel-sandwich hybrid" evidence="5">
    <location>
        <begin position="84"/>
        <end position="206"/>
    </location>
</feature>
<evidence type="ECO:0000256" key="1">
    <source>
        <dbReference type="ARBA" id="ARBA00009477"/>
    </source>
</evidence>
<accession>A0A5B8KWU5</accession>
<reference evidence="6" key="1">
    <citation type="submission" date="2020-04" db="EMBL/GenBank/DDBJ databases">
        <title>Nitratireductor sp. nov. isolated from mangrove soil.</title>
        <authorList>
            <person name="Ye Y."/>
        </authorList>
    </citation>
    <scope>NUCLEOTIDE SEQUENCE</scope>
    <source>
        <strain evidence="6">SY7</strain>
    </source>
</reference>
<feature type="coiled-coil region" evidence="2">
    <location>
        <begin position="152"/>
        <end position="179"/>
    </location>
</feature>
<dbReference type="GO" id="GO:0015562">
    <property type="term" value="F:efflux transmembrane transporter activity"/>
    <property type="evidence" value="ECO:0007669"/>
    <property type="project" value="TreeGrafter"/>
</dbReference>